<sequence length="578" mass="61245">MTDRLRARIDWFAGALGVLILGSGLFIASVMQWRLHLLAGLWLLSLPARRLIGRYRATADRSLRGLMVMAVLGFAAIGLQLARNQATQSEATLRAVASLAQPVASEPSQPIFPETDPAERTSLGSGRAFPVVINAGMRGRIVDRNGVVLAETVDGRRTYPNPALGHLIGFQSRLYGTTGLEARFDAQLSGVATLSPTAILEARLLGSPVEQVPADLTLTLDSRLQAAAQQALGERAGAVVLLDVPTGAILAMVTYPRFDPNQLVLPEPVTQADVDRVQAAWAELNARADAPLLNRATQGRYPPGSVIKTLTAAAALDSGVLADPSAPVTCPNLLPTEAGAPPVRNAVDNLFRRTGDPSDLVRVYAFSCNTAFAQVGLSLGADRFLEYARRFGLQTADTRSGPADLRDIPAEIGTIANDASFLQRPAALADTAFGQGQALVTPLDMAQMAASIANDGRLMRPYLVAEARAGERVIYQAQPEMVRQVVSPETSRRMLDMMRISVEIGYAQPIALPGVSIGAKTGTAETPRGVPHSWIVAVAPVEQPQYAIAVIVEYGGEGSRSALPVARQVLAAALGVTP</sequence>
<dbReference type="RefSeq" id="WP_012119139.1">
    <property type="nucleotide sequence ID" value="NC_009767.1"/>
</dbReference>
<dbReference type="GO" id="GO:0005886">
    <property type="term" value="C:plasma membrane"/>
    <property type="evidence" value="ECO:0007669"/>
    <property type="project" value="TreeGrafter"/>
</dbReference>
<dbReference type="Gene3D" id="3.90.1310.10">
    <property type="entry name" value="Penicillin-binding protein 2a (Domain 2)"/>
    <property type="match status" value="1"/>
</dbReference>
<dbReference type="AlphaFoldDB" id="A7NGW1"/>
<feature type="transmembrane region" description="Helical" evidence="1">
    <location>
        <begin position="12"/>
        <end position="29"/>
    </location>
</feature>
<dbReference type="STRING" id="383372.Rcas_0579"/>
<dbReference type="Proteomes" id="UP000000263">
    <property type="component" value="Chromosome"/>
</dbReference>
<keyword evidence="5" id="KW-1185">Reference proteome</keyword>
<proteinExistence type="predicted"/>
<keyword evidence="1" id="KW-0812">Transmembrane</keyword>
<dbReference type="GO" id="GO:0008658">
    <property type="term" value="F:penicillin binding"/>
    <property type="evidence" value="ECO:0007669"/>
    <property type="project" value="InterPro"/>
</dbReference>
<dbReference type="InterPro" id="IPR036138">
    <property type="entry name" value="PBP_dimer_sf"/>
</dbReference>
<dbReference type="EC" id="2.4.1.129" evidence="4"/>
<keyword evidence="4" id="KW-0328">Glycosyltransferase</keyword>
<keyword evidence="1" id="KW-1133">Transmembrane helix</keyword>
<dbReference type="eggNOG" id="COG0768">
    <property type="taxonomic scope" value="Bacteria"/>
</dbReference>
<dbReference type="GO" id="GO:0071972">
    <property type="term" value="F:peptidoglycan L,D-transpeptidase activity"/>
    <property type="evidence" value="ECO:0007669"/>
    <property type="project" value="TreeGrafter"/>
</dbReference>
<feature type="domain" description="Penicillin-binding protein transpeptidase" evidence="2">
    <location>
        <begin position="237"/>
        <end position="570"/>
    </location>
</feature>
<dbReference type="SUPFAM" id="SSF56601">
    <property type="entry name" value="beta-lactamase/transpeptidase-like"/>
    <property type="match status" value="1"/>
</dbReference>
<accession>A7NGW1</accession>
<reference evidence="4 5" key="1">
    <citation type="submission" date="2007-08" db="EMBL/GenBank/DDBJ databases">
        <title>Complete sequence of Roseiflexus castenholzii DSM 13941.</title>
        <authorList>
            <consortium name="US DOE Joint Genome Institute"/>
            <person name="Copeland A."/>
            <person name="Lucas S."/>
            <person name="Lapidus A."/>
            <person name="Barry K."/>
            <person name="Glavina del Rio T."/>
            <person name="Dalin E."/>
            <person name="Tice H."/>
            <person name="Pitluck S."/>
            <person name="Thompson L.S."/>
            <person name="Brettin T."/>
            <person name="Bruce D."/>
            <person name="Detter J.C."/>
            <person name="Han C."/>
            <person name="Tapia R."/>
            <person name="Schmutz J."/>
            <person name="Larimer F."/>
            <person name="Land M."/>
            <person name="Hauser L."/>
            <person name="Kyrpides N."/>
            <person name="Mikhailova N."/>
            <person name="Bryant D.A."/>
            <person name="Hanada S."/>
            <person name="Tsukatani Y."/>
            <person name="Richardson P."/>
        </authorList>
    </citation>
    <scope>NUCLEOTIDE SEQUENCE [LARGE SCALE GENOMIC DNA]</scope>
    <source>
        <strain evidence="5">DSM 13941 / HLO8</strain>
    </source>
</reference>
<organism evidence="4 5">
    <name type="scientific">Roseiflexus castenholzii (strain DSM 13941 / HLO8)</name>
    <dbReference type="NCBI Taxonomy" id="383372"/>
    <lineage>
        <taxon>Bacteria</taxon>
        <taxon>Bacillati</taxon>
        <taxon>Chloroflexota</taxon>
        <taxon>Chloroflexia</taxon>
        <taxon>Chloroflexales</taxon>
        <taxon>Roseiflexineae</taxon>
        <taxon>Roseiflexaceae</taxon>
        <taxon>Roseiflexus</taxon>
    </lineage>
</organism>
<dbReference type="GO" id="GO:0071555">
    <property type="term" value="P:cell wall organization"/>
    <property type="evidence" value="ECO:0007669"/>
    <property type="project" value="TreeGrafter"/>
</dbReference>
<dbReference type="InterPro" id="IPR050515">
    <property type="entry name" value="Beta-lactam/transpept"/>
</dbReference>
<dbReference type="Pfam" id="PF00905">
    <property type="entry name" value="Transpeptidase"/>
    <property type="match status" value="1"/>
</dbReference>
<dbReference type="GO" id="GO:0016757">
    <property type="term" value="F:glycosyltransferase activity"/>
    <property type="evidence" value="ECO:0007669"/>
    <property type="project" value="UniProtKB-KW"/>
</dbReference>
<protein>
    <submittedName>
        <fullName evidence="4">Peptidoglycan glycosyltransferase</fullName>
        <ecNumber evidence="4">2.4.1.129</ecNumber>
    </submittedName>
</protein>
<feature type="domain" description="Penicillin binding protein A dimerisation" evidence="3">
    <location>
        <begin position="138"/>
        <end position="192"/>
    </location>
</feature>
<dbReference type="HOGENOM" id="CLU_009289_1_0_0"/>
<evidence type="ECO:0000313" key="4">
    <source>
        <dbReference type="EMBL" id="ABU56708.1"/>
    </source>
</evidence>
<evidence type="ECO:0000259" key="3">
    <source>
        <dbReference type="Pfam" id="PF21922"/>
    </source>
</evidence>
<evidence type="ECO:0000313" key="5">
    <source>
        <dbReference type="Proteomes" id="UP000000263"/>
    </source>
</evidence>
<evidence type="ECO:0000259" key="2">
    <source>
        <dbReference type="Pfam" id="PF00905"/>
    </source>
</evidence>
<dbReference type="InterPro" id="IPR012338">
    <property type="entry name" value="Beta-lactam/transpept-like"/>
</dbReference>
<dbReference type="PANTHER" id="PTHR30627">
    <property type="entry name" value="PEPTIDOGLYCAN D,D-TRANSPEPTIDASE"/>
    <property type="match status" value="1"/>
</dbReference>
<dbReference type="PANTHER" id="PTHR30627:SF24">
    <property type="entry name" value="PENICILLIN-BINDING PROTEIN 4B"/>
    <property type="match status" value="1"/>
</dbReference>
<dbReference type="InterPro" id="IPR054120">
    <property type="entry name" value="PBPA_dimer"/>
</dbReference>
<evidence type="ECO:0000256" key="1">
    <source>
        <dbReference type="SAM" id="Phobius"/>
    </source>
</evidence>
<dbReference type="OrthoDB" id="9804124at2"/>
<keyword evidence="1" id="KW-0472">Membrane</keyword>
<gene>
    <name evidence="4" type="ordered locus">Rcas_0579</name>
</gene>
<name>A7NGW1_ROSCS</name>
<dbReference type="Pfam" id="PF21922">
    <property type="entry name" value="PBP_dimer_2"/>
    <property type="match status" value="1"/>
</dbReference>
<dbReference type="EMBL" id="CP000804">
    <property type="protein sequence ID" value="ABU56708.1"/>
    <property type="molecule type" value="Genomic_DNA"/>
</dbReference>
<dbReference type="InterPro" id="IPR001460">
    <property type="entry name" value="PCN-bd_Tpept"/>
</dbReference>
<dbReference type="KEGG" id="rca:Rcas_0579"/>
<dbReference type="SUPFAM" id="SSF56519">
    <property type="entry name" value="Penicillin binding protein dimerisation domain"/>
    <property type="match status" value="1"/>
</dbReference>
<keyword evidence="4" id="KW-0808">Transferase</keyword>
<dbReference type="Gene3D" id="3.40.710.10">
    <property type="entry name" value="DD-peptidase/beta-lactamase superfamily"/>
    <property type="match status" value="1"/>
</dbReference>